<proteinExistence type="predicted"/>
<organism evidence="6 7">
    <name type="scientific">Anopheles melas</name>
    <dbReference type="NCBI Taxonomy" id="34690"/>
    <lineage>
        <taxon>Eukaryota</taxon>
        <taxon>Metazoa</taxon>
        <taxon>Ecdysozoa</taxon>
        <taxon>Arthropoda</taxon>
        <taxon>Hexapoda</taxon>
        <taxon>Insecta</taxon>
        <taxon>Pterygota</taxon>
        <taxon>Neoptera</taxon>
        <taxon>Endopterygota</taxon>
        <taxon>Diptera</taxon>
        <taxon>Nematocera</taxon>
        <taxon>Culicoidea</taxon>
        <taxon>Culicidae</taxon>
        <taxon>Anophelinae</taxon>
        <taxon>Anopheles</taxon>
    </lineage>
</organism>
<dbReference type="InterPro" id="IPR032675">
    <property type="entry name" value="LRR_dom_sf"/>
</dbReference>
<evidence type="ECO:0008006" key="8">
    <source>
        <dbReference type="Google" id="ProtNLM"/>
    </source>
</evidence>
<keyword evidence="2 5" id="KW-0732">Signal</keyword>
<dbReference type="Proteomes" id="UP000075902">
    <property type="component" value="Unassembled WGS sequence"/>
</dbReference>
<dbReference type="PANTHER" id="PTHR24373:SF370">
    <property type="entry name" value="FISH-LIPS, ISOFORM E"/>
    <property type="match status" value="1"/>
</dbReference>
<reference evidence="6" key="2">
    <citation type="submission" date="2020-05" db="UniProtKB">
        <authorList>
            <consortium name="EnsemblMetazoa"/>
        </authorList>
    </citation>
    <scope>IDENTIFICATION</scope>
    <source>
        <strain evidence="6">CM1001059</strain>
    </source>
</reference>
<dbReference type="GO" id="GO:0005615">
    <property type="term" value="C:extracellular space"/>
    <property type="evidence" value="ECO:0007669"/>
    <property type="project" value="TreeGrafter"/>
</dbReference>
<reference evidence="7" key="1">
    <citation type="submission" date="2014-01" db="EMBL/GenBank/DDBJ databases">
        <title>The Genome Sequence of Anopheles melas CM1001059_A (V2).</title>
        <authorList>
            <consortium name="The Broad Institute Genomics Platform"/>
            <person name="Neafsey D.E."/>
            <person name="Besansky N."/>
            <person name="Howell P."/>
            <person name="Walton C."/>
            <person name="Young S.K."/>
            <person name="Zeng Q."/>
            <person name="Gargeya S."/>
            <person name="Fitzgerald M."/>
            <person name="Haas B."/>
            <person name="Abouelleil A."/>
            <person name="Allen A.W."/>
            <person name="Alvarado L."/>
            <person name="Arachchi H.M."/>
            <person name="Berlin A.M."/>
            <person name="Chapman S.B."/>
            <person name="Gainer-Dewar J."/>
            <person name="Goldberg J."/>
            <person name="Griggs A."/>
            <person name="Gujja S."/>
            <person name="Hansen M."/>
            <person name="Howarth C."/>
            <person name="Imamovic A."/>
            <person name="Ireland A."/>
            <person name="Larimer J."/>
            <person name="McCowan C."/>
            <person name="Murphy C."/>
            <person name="Pearson M."/>
            <person name="Poon T.W."/>
            <person name="Priest M."/>
            <person name="Roberts A."/>
            <person name="Saif S."/>
            <person name="Shea T."/>
            <person name="Sisk P."/>
            <person name="Sykes S."/>
            <person name="Wortman J."/>
            <person name="Nusbaum C."/>
            <person name="Birren B."/>
        </authorList>
    </citation>
    <scope>NUCLEOTIDE SEQUENCE [LARGE SCALE GENOMIC DNA]</scope>
    <source>
        <strain evidence="7">CM1001059</strain>
    </source>
</reference>
<dbReference type="VEuPathDB" id="VectorBase:AMEC008724"/>
<name>A0A182TUV9_9DIPT</name>
<keyword evidence="3" id="KW-0677">Repeat</keyword>
<keyword evidence="7" id="KW-1185">Reference proteome</keyword>
<dbReference type="Pfam" id="PF13855">
    <property type="entry name" value="LRR_8"/>
    <property type="match status" value="1"/>
</dbReference>
<evidence type="ECO:0000313" key="6">
    <source>
        <dbReference type="EnsemblMetazoa" id="AMEC008724-PA"/>
    </source>
</evidence>
<evidence type="ECO:0000256" key="5">
    <source>
        <dbReference type="SAM" id="SignalP"/>
    </source>
</evidence>
<keyword evidence="4" id="KW-0175">Coiled coil</keyword>
<evidence type="ECO:0000256" key="1">
    <source>
        <dbReference type="ARBA" id="ARBA00022614"/>
    </source>
</evidence>
<sequence>MMFRTHLILLCILATLLAGQQATCKPLQFACASQSSPAAGCLLTGITIRSEDVITSPPGIRPATDRKITLHQSTVAHLPPTLFEQFPQLEQLNASSIALQTIPPGCFDKATKLTRLDLSYNRLQSLPPKALHKQTALEQVHLQNNSLPTFDAAILPETAPLRTLNLSGNGLAEVRWDPLNKLRSLETLDVSSNRLATIYVTKSMRVLRAGNNRARTLQTDANNFLFTLEQLDLSRNEFTELAAVARFAKVTHLDASYNRLEAFDFALVRNMRSLVALNLAHNRLFTVQTTGGGGSPPTAPGTLEVVDLSNNFLTVLPSANASGVSSACTLHLEGNGLVNLELHENALYWPRLKSITLGDNDWHCEFGERISAILTKRSIAAGGDGERCGRDGQVKKGRFCCAVLKNPYLDRLIWTRKELALGRLAMRDGLAVGAIEAGPPAGDVHKLTDQLRKALMVVSHLRTEKAELEQRNAALAKELEQEKAKSKSLQEVAAAAAAASRQSAGTGDLAKEKADLQAALARAQSELAGLRAQLTKCTSTVNTRTGQTVIIQ</sequence>
<dbReference type="PROSITE" id="PS51450">
    <property type="entry name" value="LRR"/>
    <property type="match status" value="1"/>
</dbReference>
<dbReference type="SMART" id="SM00369">
    <property type="entry name" value="LRR_TYP"/>
    <property type="match status" value="5"/>
</dbReference>
<dbReference type="EnsemblMetazoa" id="AMEC008724-RA">
    <property type="protein sequence ID" value="AMEC008724-PA"/>
    <property type="gene ID" value="AMEC008724"/>
</dbReference>
<dbReference type="InterPro" id="IPR050328">
    <property type="entry name" value="Dev_Immune_Receptor"/>
</dbReference>
<protein>
    <recommendedName>
        <fullName evidence="8">Leucine-rich immune protein (Long)</fullName>
    </recommendedName>
</protein>
<evidence type="ECO:0000256" key="2">
    <source>
        <dbReference type="ARBA" id="ARBA00022729"/>
    </source>
</evidence>
<evidence type="ECO:0000256" key="3">
    <source>
        <dbReference type="ARBA" id="ARBA00022737"/>
    </source>
</evidence>
<dbReference type="InterPro" id="IPR003591">
    <property type="entry name" value="Leu-rich_rpt_typical-subtyp"/>
</dbReference>
<dbReference type="PRINTS" id="PR00019">
    <property type="entry name" value="LEURICHRPT"/>
</dbReference>
<dbReference type="PANTHER" id="PTHR24373">
    <property type="entry name" value="SLIT RELATED LEUCINE-RICH REPEAT NEURONAL PROTEIN"/>
    <property type="match status" value="1"/>
</dbReference>
<feature type="chain" id="PRO_5008137314" description="Leucine-rich immune protein (Long)" evidence="5">
    <location>
        <begin position="25"/>
        <end position="552"/>
    </location>
</feature>
<dbReference type="SUPFAM" id="SSF52058">
    <property type="entry name" value="L domain-like"/>
    <property type="match status" value="1"/>
</dbReference>
<dbReference type="Gene3D" id="3.80.10.10">
    <property type="entry name" value="Ribonuclease Inhibitor"/>
    <property type="match status" value="1"/>
</dbReference>
<feature type="coiled-coil region" evidence="4">
    <location>
        <begin position="451"/>
        <end position="540"/>
    </location>
</feature>
<dbReference type="AlphaFoldDB" id="A0A182TUV9"/>
<evidence type="ECO:0000256" key="4">
    <source>
        <dbReference type="SAM" id="Coils"/>
    </source>
</evidence>
<feature type="signal peptide" evidence="5">
    <location>
        <begin position="1"/>
        <end position="24"/>
    </location>
</feature>
<dbReference type="STRING" id="34690.A0A182TUV9"/>
<keyword evidence="1" id="KW-0433">Leucine-rich repeat</keyword>
<accession>A0A182TUV9</accession>
<evidence type="ECO:0000313" key="7">
    <source>
        <dbReference type="Proteomes" id="UP000075902"/>
    </source>
</evidence>
<dbReference type="GO" id="GO:0031012">
    <property type="term" value="C:extracellular matrix"/>
    <property type="evidence" value="ECO:0007669"/>
    <property type="project" value="TreeGrafter"/>
</dbReference>
<dbReference type="InterPro" id="IPR001611">
    <property type="entry name" value="Leu-rich_rpt"/>
</dbReference>